<dbReference type="SUPFAM" id="SSF75217">
    <property type="entry name" value="alpha/beta knot"/>
    <property type="match status" value="1"/>
</dbReference>
<organism evidence="9 10">
    <name type="scientific">Blattamonas nauphoetae</name>
    <dbReference type="NCBI Taxonomy" id="2049346"/>
    <lineage>
        <taxon>Eukaryota</taxon>
        <taxon>Metamonada</taxon>
        <taxon>Preaxostyla</taxon>
        <taxon>Oxymonadida</taxon>
        <taxon>Blattamonas</taxon>
    </lineage>
</organism>
<comment type="similarity">
    <text evidence="1">Belongs to the class IV-like SAM-binding methyltransferase superfamily. RNA methyltransferase NEP1 family.</text>
</comment>
<keyword evidence="6" id="KW-0949">S-adenosyl-L-methionine</keyword>
<gene>
    <name evidence="9" type="ORF">BLNAU_13582</name>
</gene>
<protein>
    <submittedName>
        <fullName evidence="9">Ribosomal RNA small subunit methyltransferase NEP1</fullName>
        <ecNumber evidence="9">2.1.1.-</ecNumber>
    </submittedName>
</protein>
<keyword evidence="8" id="KW-0694">RNA-binding</keyword>
<dbReference type="Gene3D" id="3.40.1280.10">
    <property type="match status" value="1"/>
</dbReference>
<dbReference type="GO" id="GO:0032259">
    <property type="term" value="P:methylation"/>
    <property type="evidence" value="ECO:0007669"/>
    <property type="project" value="UniProtKB-KW"/>
</dbReference>
<name>A0ABQ9XJ04_9EUKA</name>
<evidence type="ECO:0000256" key="4">
    <source>
        <dbReference type="ARBA" id="ARBA00022603"/>
    </source>
</evidence>
<keyword evidence="4 9" id="KW-0489">Methyltransferase</keyword>
<proteinExistence type="inferred from homology"/>
<dbReference type="EMBL" id="JARBJD010000118">
    <property type="protein sequence ID" value="KAK2951425.1"/>
    <property type="molecule type" value="Genomic_DNA"/>
</dbReference>
<dbReference type="CDD" id="cd18088">
    <property type="entry name" value="Nep1-like"/>
    <property type="match status" value="1"/>
</dbReference>
<dbReference type="PANTHER" id="PTHR12636:SF5">
    <property type="entry name" value="RIBOSOMAL RNA SMALL SUBUNIT METHYLTRANSFERASE NEP1"/>
    <property type="match status" value="1"/>
</dbReference>
<evidence type="ECO:0000256" key="7">
    <source>
        <dbReference type="ARBA" id="ARBA00022730"/>
    </source>
</evidence>
<evidence type="ECO:0000313" key="10">
    <source>
        <dbReference type="Proteomes" id="UP001281761"/>
    </source>
</evidence>
<keyword evidence="3" id="KW-0698">rRNA processing</keyword>
<evidence type="ECO:0000256" key="1">
    <source>
        <dbReference type="ARBA" id="ARBA00008115"/>
    </source>
</evidence>
<dbReference type="GO" id="GO:0008168">
    <property type="term" value="F:methyltransferase activity"/>
    <property type="evidence" value="ECO:0007669"/>
    <property type="project" value="UniProtKB-KW"/>
</dbReference>
<evidence type="ECO:0000256" key="2">
    <source>
        <dbReference type="ARBA" id="ARBA00022517"/>
    </source>
</evidence>
<evidence type="ECO:0000256" key="8">
    <source>
        <dbReference type="ARBA" id="ARBA00022884"/>
    </source>
</evidence>
<keyword evidence="5 9" id="KW-0808">Transferase</keyword>
<dbReference type="Proteomes" id="UP001281761">
    <property type="component" value="Unassembled WGS sequence"/>
</dbReference>
<evidence type="ECO:0000256" key="6">
    <source>
        <dbReference type="ARBA" id="ARBA00022691"/>
    </source>
</evidence>
<dbReference type="Pfam" id="PF03587">
    <property type="entry name" value="EMG1"/>
    <property type="match status" value="1"/>
</dbReference>
<reference evidence="9 10" key="1">
    <citation type="journal article" date="2022" name="bioRxiv">
        <title>Genomics of Preaxostyla Flagellates Illuminates Evolutionary Transitions and the Path Towards Mitochondrial Loss.</title>
        <authorList>
            <person name="Novak L.V.F."/>
            <person name="Treitli S.C."/>
            <person name="Pyrih J."/>
            <person name="Halakuc P."/>
            <person name="Pipaliya S.V."/>
            <person name="Vacek V."/>
            <person name="Brzon O."/>
            <person name="Soukal P."/>
            <person name="Eme L."/>
            <person name="Dacks J.B."/>
            <person name="Karnkowska A."/>
            <person name="Elias M."/>
            <person name="Hampl V."/>
        </authorList>
    </citation>
    <scope>NUCLEOTIDE SEQUENCE [LARGE SCALE GENOMIC DNA]</scope>
    <source>
        <strain evidence="9">NAU3</strain>
        <tissue evidence="9">Gut</tissue>
    </source>
</reference>
<accession>A0ABQ9XJ04</accession>
<evidence type="ECO:0000256" key="5">
    <source>
        <dbReference type="ARBA" id="ARBA00022679"/>
    </source>
</evidence>
<dbReference type="InterPro" id="IPR005304">
    <property type="entry name" value="Rbsml_bgen_MeTrfase_EMG1/NEP1"/>
</dbReference>
<sequence length="219" mass="24534">MQPASTSAIPDDQVLYVLLDKANIEVGKSKDGLFRLLDSDQSTLLKKNRLNPQDYRPDIVHMCLLMLLDSPLNQSGHLKIFIRTSKGILIDVSPEVRLPRTLKRFSGLMVELLQKRKVRASESKKVLLRVVRNNIHEHLPPGCQMIGFSAAATKQVEINDFVARLDRKTPRCFVVGAFAHGQVDLSECEEQISISEHHLSGAVVCSKICCAFERKFGIS</sequence>
<dbReference type="PANTHER" id="PTHR12636">
    <property type="entry name" value="NEP1/MRA1"/>
    <property type="match status" value="1"/>
</dbReference>
<keyword evidence="7" id="KW-0699">rRNA-binding</keyword>
<dbReference type="InterPro" id="IPR029026">
    <property type="entry name" value="tRNA_m1G_MTases_N"/>
</dbReference>
<keyword evidence="10" id="KW-1185">Reference proteome</keyword>
<evidence type="ECO:0000256" key="3">
    <source>
        <dbReference type="ARBA" id="ARBA00022552"/>
    </source>
</evidence>
<dbReference type="InterPro" id="IPR029028">
    <property type="entry name" value="Alpha/beta_knot_MTases"/>
</dbReference>
<evidence type="ECO:0000313" key="9">
    <source>
        <dbReference type="EMBL" id="KAK2951425.1"/>
    </source>
</evidence>
<dbReference type="EC" id="2.1.1.-" evidence="9"/>
<comment type="caution">
    <text evidence="9">The sequence shown here is derived from an EMBL/GenBank/DDBJ whole genome shotgun (WGS) entry which is preliminary data.</text>
</comment>
<keyword evidence="2" id="KW-0690">Ribosome biogenesis</keyword>